<dbReference type="EMBL" id="LR877148">
    <property type="protein sequence ID" value="CAD2215039.1"/>
    <property type="molecule type" value="Genomic_DNA"/>
</dbReference>
<sequence>MSMAGNALFDSIQRASVAGRRSFSNSISGGLSREASFASVPSDDEGRRPLRRRSTFEQELFNRFGYNSTDLTSQQQREKQEYEQMMSKKKMFPLYRASSVSESTIQKYQLAEKEKAKRRRKAGLLQGVQLDKDDDSVALRLDDGPTGYGVCVSSDEQVERKNKALQEAELELLRFRPMNLNGFYLELLQAVQLALEQQVRASKDMVKNAYHM</sequence>
<dbReference type="Proteomes" id="UP000515908">
    <property type="component" value="Chromosome 04"/>
</dbReference>
<accession>A0A7G2C614</accession>
<dbReference type="AlphaFoldDB" id="A0A7G2C614"/>
<evidence type="ECO:0000256" key="1">
    <source>
        <dbReference type="SAM" id="MobiDB-lite"/>
    </source>
</evidence>
<feature type="region of interest" description="Disordered" evidence="1">
    <location>
        <begin position="34"/>
        <end position="53"/>
    </location>
</feature>
<evidence type="ECO:0000313" key="2">
    <source>
        <dbReference type="EMBL" id="CAD2215039.1"/>
    </source>
</evidence>
<proteinExistence type="predicted"/>
<organism evidence="2 3">
    <name type="scientific">Angomonas deanei</name>
    <dbReference type="NCBI Taxonomy" id="59799"/>
    <lineage>
        <taxon>Eukaryota</taxon>
        <taxon>Discoba</taxon>
        <taxon>Euglenozoa</taxon>
        <taxon>Kinetoplastea</taxon>
        <taxon>Metakinetoplastina</taxon>
        <taxon>Trypanosomatida</taxon>
        <taxon>Trypanosomatidae</taxon>
        <taxon>Strigomonadinae</taxon>
        <taxon>Angomonas</taxon>
    </lineage>
</organism>
<name>A0A7G2C614_9TRYP</name>
<gene>
    <name evidence="2" type="ORF">ADEAN_000249200</name>
</gene>
<evidence type="ECO:0000313" key="3">
    <source>
        <dbReference type="Proteomes" id="UP000515908"/>
    </source>
</evidence>
<keyword evidence="3" id="KW-1185">Reference proteome</keyword>
<dbReference type="VEuPathDB" id="TriTrypDB:ADEAN_000249200"/>
<protein>
    <submittedName>
        <fullName evidence="2">Uncharacterized protein</fullName>
    </submittedName>
</protein>
<reference evidence="2 3" key="1">
    <citation type="submission" date="2020-08" db="EMBL/GenBank/DDBJ databases">
        <authorList>
            <person name="Newling K."/>
            <person name="Davey J."/>
            <person name="Forrester S."/>
        </authorList>
    </citation>
    <scope>NUCLEOTIDE SEQUENCE [LARGE SCALE GENOMIC DNA]</scope>
    <source>
        <strain evidence="3">Crithidia deanei Carvalho (ATCC PRA-265)</strain>
    </source>
</reference>